<dbReference type="AlphaFoldDB" id="M6UDT9"/>
<dbReference type="EMBL" id="AHOP02000001">
    <property type="protein sequence ID" value="EMO43242.1"/>
    <property type="molecule type" value="Genomic_DNA"/>
</dbReference>
<evidence type="ECO:0000313" key="2">
    <source>
        <dbReference type="Proteomes" id="UP000012153"/>
    </source>
</evidence>
<proteinExistence type="predicted"/>
<protein>
    <submittedName>
        <fullName evidence="1">Uncharacterized protein</fullName>
    </submittedName>
</protein>
<comment type="caution">
    <text evidence="1">The sequence shown here is derived from an EMBL/GenBank/DDBJ whole genome shotgun (WGS) entry which is preliminary data.</text>
</comment>
<accession>M6UDT9</accession>
<evidence type="ECO:0000313" key="1">
    <source>
        <dbReference type="EMBL" id="EMO43242.1"/>
    </source>
</evidence>
<sequence length="57" mass="6625">MRVPTILEFVRKILNCESSHNFRIDLQSSNQTFFRKMNHDQARIGKAPNSVFLSIST</sequence>
<name>M6UDT9_9LEPT</name>
<dbReference type="Proteomes" id="UP000012153">
    <property type="component" value="Unassembled WGS sequence"/>
</dbReference>
<organism evidence="1 2">
    <name type="scientific">Leptospira noguchii serovar Autumnalis str. ZUN142</name>
    <dbReference type="NCBI Taxonomy" id="1085540"/>
    <lineage>
        <taxon>Bacteria</taxon>
        <taxon>Pseudomonadati</taxon>
        <taxon>Spirochaetota</taxon>
        <taxon>Spirochaetia</taxon>
        <taxon>Leptospirales</taxon>
        <taxon>Leptospiraceae</taxon>
        <taxon>Leptospira</taxon>
    </lineage>
</organism>
<reference evidence="1 2" key="1">
    <citation type="submission" date="2013-01" db="EMBL/GenBank/DDBJ databases">
        <authorList>
            <person name="Harkins D.M."/>
            <person name="Durkin A.S."/>
            <person name="Brinkac L.M."/>
            <person name="Haft D.H."/>
            <person name="Selengut J.D."/>
            <person name="Sanka R."/>
            <person name="DePew J."/>
            <person name="Purushe J."/>
            <person name="Matthias M.A."/>
            <person name="Vinetz J.M."/>
            <person name="Sutton G.G."/>
            <person name="Nierman W.C."/>
            <person name="Fouts D.E."/>
        </authorList>
    </citation>
    <scope>NUCLEOTIDE SEQUENCE [LARGE SCALE GENOMIC DNA]</scope>
    <source>
        <strain evidence="1 2">ZUN142</strain>
    </source>
</reference>
<gene>
    <name evidence="1" type="ORF">LEP1GSC186_2562</name>
</gene>